<dbReference type="Pfam" id="PF05004">
    <property type="entry name" value="IFRD"/>
    <property type="match status" value="1"/>
</dbReference>
<protein>
    <recommendedName>
        <fullName evidence="7">Interferon-related developmental regulator 2</fullName>
    </recommendedName>
</protein>
<dbReference type="InterPro" id="IPR039777">
    <property type="entry name" value="IFRD"/>
</dbReference>
<feature type="region of interest" description="Disordered" evidence="2">
    <location>
        <begin position="1"/>
        <end position="49"/>
    </location>
</feature>
<dbReference type="SUPFAM" id="SSF48371">
    <property type="entry name" value="ARM repeat"/>
    <property type="match status" value="1"/>
</dbReference>
<gene>
    <name evidence="5" type="ORF">JYU34_016991</name>
</gene>
<feature type="compositionally biased region" description="Polar residues" evidence="2">
    <location>
        <begin position="32"/>
        <end position="41"/>
    </location>
</feature>
<dbReference type="InterPro" id="IPR006921">
    <property type="entry name" value="Interferon-rel_develop_reg_C"/>
</dbReference>
<dbReference type="PANTHER" id="PTHR12354:SF1">
    <property type="entry name" value="INTERFERON-RELATED DEVELOPMENTAL REGULATOR 1"/>
    <property type="match status" value="1"/>
</dbReference>
<organism evidence="5 6">
    <name type="scientific">Plutella xylostella</name>
    <name type="common">Diamondback moth</name>
    <name type="synonym">Plutella maculipennis</name>
    <dbReference type="NCBI Taxonomy" id="51655"/>
    <lineage>
        <taxon>Eukaryota</taxon>
        <taxon>Metazoa</taxon>
        <taxon>Ecdysozoa</taxon>
        <taxon>Arthropoda</taxon>
        <taxon>Hexapoda</taxon>
        <taxon>Insecta</taxon>
        <taxon>Pterygota</taxon>
        <taxon>Neoptera</taxon>
        <taxon>Endopterygota</taxon>
        <taxon>Lepidoptera</taxon>
        <taxon>Glossata</taxon>
        <taxon>Ditrysia</taxon>
        <taxon>Yponomeutoidea</taxon>
        <taxon>Plutellidae</taxon>
        <taxon>Plutella</taxon>
    </lineage>
</organism>
<keyword evidence="6" id="KW-1185">Reference proteome</keyword>
<dbReference type="Proteomes" id="UP000823941">
    <property type="component" value="Chromosome 22"/>
</dbReference>
<evidence type="ECO:0000259" key="4">
    <source>
        <dbReference type="Pfam" id="PF05004"/>
    </source>
</evidence>
<dbReference type="InterPro" id="IPR007701">
    <property type="entry name" value="Interferon-rel_develop_reg_N"/>
</dbReference>
<dbReference type="Pfam" id="PF04836">
    <property type="entry name" value="IFRD_C"/>
    <property type="match status" value="1"/>
</dbReference>
<dbReference type="EMBL" id="JAHIBW010000022">
    <property type="protein sequence ID" value="KAG7299960.1"/>
    <property type="molecule type" value="Genomic_DNA"/>
</dbReference>
<reference evidence="5 6" key="1">
    <citation type="submission" date="2021-06" db="EMBL/GenBank/DDBJ databases">
        <title>A haploid diamondback moth (Plutella xylostella L.) genome assembly resolves 31 chromosomes and identifies a diamide resistance mutation.</title>
        <authorList>
            <person name="Ward C.M."/>
            <person name="Perry K.D."/>
            <person name="Baker G."/>
            <person name="Powis K."/>
            <person name="Heckel D.G."/>
            <person name="Baxter S.W."/>
        </authorList>
    </citation>
    <scope>NUCLEOTIDE SEQUENCE [LARGE SCALE GENOMIC DNA]</scope>
    <source>
        <strain evidence="5 6">LV</strain>
        <tissue evidence="5">Single pupa</tissue>
    </source>
</reference>
<feature type="domain" description="Interferon-related developmental regulator N-terminal" evidence="4">
    <location>
        <begin position="32"/>
        <end position="326"/>
    </location>
</feature>
<evidence type="ECO:0000313" key="6">
    <source>
        <dbReference type="Proteomes" id="UP000823941"/>
    </source>
</evidence>
<evidence type="ECO:0000256" key="1">
    <source>
        <dbReference type="ARBA" id="ARBA00008828"/>
    </source>
</evidence>
<proteinExistence type="inferred from homology"/>
<accession>A0ABQ7Q4A4</accession>
<evidence type="ECO:0000259" key="3">
    <source>
        <dbReference type="Pfam" id="PF04836"/>
    </source>
</evidence>
<evidence type="ECO:0000313" key="5">
    <source>
        <dbReference type="EMBL" id="KAG7299960.1"/>
    </source>
</evidence>
<feature type="domain" description="Interferon-related developmental regulator C-terminal" evidence="3">
    <location>
        <begin position="373"/>
        <end position="421"/>
    </location>
</feature>
<name>A0ABQ7Q4A4_PLUXY</name>
<feature type="compositionally biased region" description="Basic residues" evidence="2">
    <location>
        <begin position="1"/>
        <end position="12"/>
    </location>
</feature>
<comment type="caution">
    <text evidence="5">The sequence shown here is derived from an EMBL/GenBank/DDBJ whole genome shotgun (WGS) entry which is preliminary data.</text>
</comment>
<evidence type="ECO:0000256" key="2">
    <source>
        <dbReference type="SAM" id="MobiDB-lite"/>
    </source>
</evidence>
<dbReference type="PANTHER" id="PTHR12354">
    <property type="entry name" value="INTERFERON-RELATED DEVELOPMENTAL REGULATOR"/>
    <property type="match status" value="1"/>
</dbReference>
<comment type="similarity">
    <text evidence="1">Belongs to the IFRD family.</text>
</comment>
<sequence length="426" mass="46655">MPKGKKKGKYDHKRTEVYSSDEDAGIDMGDNYSETSGQSDMKSTHDDADNELQEKLEDKVVEAIDALSARSNAARAAALVSLRAVLQRRHLSHVLANHRATLADHVTRMLRRGKDGERRAAAAIAPTLALQIGDDFAEEFIREVRPALTAVATDKTASLDCRTECCSSLAILCYLLEDDLAEILEVLRVYETIFSGSYLKGDGTVKVSGSAVEEGAYHAAALDGWALLLPLLPAHHAASLLNEQPPGFARLGGLLEACSVEVRMAAGGALAIAYELIEECFDDPQQHIEDMLPRLRELVKDSCKFRAKRDRKIQRATFRDILKYFEDDEIPSLTIRVGTEQITLETWAGQALYSHLARTLGAALVTMAPHSGVLRSALGLSETPAIISAADKVNKRTRHLQNNAACKARTLARNKNRDKRSATLAL</sequence>
<evidence type="ECO:0008006" key="7">
    <source>
        <dbReference type="Google" id="ProtNLM"/>
    </source>
</evidence>
<dbReference type="InterPro" id="IPR016024">
    <property type="entry name" value="ARM-type_fold"/>
</dbReference>